<dbReference type="InterPro" id="IPR032675">
    <property type="entry name" value="LRR_dom_sf"/>
</dbReference>
<gene>
    <name evidence="1" type="ORF">CLODIP_2_CD09742</name>
</gene>
<evidence type="ECO:0000313" key="2">
    <source>
        <dbReference type="Proteomes" id="UP000494165"/>
    </source>
</evidence>
<proteinExistence type="predicted"/>
<dbReference type="EMBL" id="CADEPI010000284">
    <property type="protein sequence ID" value="CAB3382802.1"/>
    <property type="molecule type" value="Genomic_DNA"/>
</dbReference>
<keyword evidence="2" id="KW-1185">Reference proteome</keyword>
<dbReference type="SUPFAM" id="SSF52047">
    <property type="entry name" value="RNI-like"/>
    <property type="match status" value="1"/>
</dbReference>
<name>A0A8S1DS95_9INSE</name>
<dbReference type="AlphaFoldDB" id="A0A8S1DS95"/>
<organism evidence="1 2">
    <name type="scientific">Cloeon dipterum</name>
    <dbReference type="NCBI Taxonomy" id="197152"/>
    <lineage>
        <taxon>Eukaryota</taxon>
        <taxon>Metazoa</taxon>
        <taxon>Ecdysozoa</taxon>
        <taxon>Arthropoda</taxon>
        <taxon>Hexapoda</taxon>
        <taxon>Insecta</taxon>
        <taxon>Pterygota</taxon>
        <taxon>Palaeoptera</taxon>
        <taxon>Ephemeroptera</taxon>
        <taxon>Pisciforma</taxon>
        <taxon>Baetidae</taxon>
        <taxon>Cloeon</taxon>
    </lineage>
</organism>
<sequence>MRGMRSLKEHATVHIAQKFMHYLKNETKLKTLPTCLLELILSKLTQIKCIDPRDRQGNETMDKIINALTLSISRETKAFEFNHILSYGSADSVLENADKILETIAEKAKKLQHLSVNQDLINIDYDKSLNSRSITAICRMKNLTKLEISSIMIKYASLESICDELTKLVYLDVKLDFSGTHLREKWKRRDVIEKFKSTFSRLKVFLFRPYFSNCEESLKLTSLCMEHLTKLELILETEFTCPCCTIKEPPLPADTSSLRRLSTVLCDWDLHLYYPNVTDLKVGWPYFEKDQRKLNSVLRFSKIESLHLYNLPSISMFNKISAAYGANLHSLTLDSAGVDFKLSTVFAAFPNLSKLALNYVTFEDEDDEQIQYSYAKLIELKWILCCVCDDSDPIFKVSKILSAPNLERVSLKRCHRLDVKDLKKLTSLIESKQVLGKLSKLSLEFTDTCKDGVNVEFLKAFKDFIQKSSAFLPKLLNLKLRARAFHPRADAEDRNNPQLAFPLRQSSLHTREFWFQIKTGTQHENV</sequence>
<protein>
    <submittedName>
        <fullName evidence="1">Uncharacterized protein</fullName>
    </submittedName>
</protein>
<dbReference type="Proteomes" id="UP000494165">
    <property type="component" value="Unassembled WGS sequence"/>
</dbReference>
<dbReference type="Gene3D" id="3.80.10.10">
    <property type="entry name" value="Ribonuclease Inhibitor"/>
    <property type="match status" value="1"/>
</dbReference>
<reference evidence="1 2" key="1">
    <citation type="submission" date="2020-04" db="EMBL/GenBank/DDBJ databases">
        <authorList>
            <person name="Alioto T."/>
            <person name="Alioto T."/>
            <person name="Gomez Garrido J."/>
        </authorList>
    </citation>
    <scope>NUCLEOTIDE SEQUENCE [LARGE SCALE GENOMIC DNA]</scope>
</reference>
<accession>A0A8S1DS95</accession>
<comment type="caution">
    <text evidence="1">The sequence shown here is derived from an EMBL/GenBank/DDBJ whole genome shotgun (WGS) entry which is preliminary data.</text>
</comment>
<evidence type="ECO:0000313" key="1">
    <source>
        <dbReference type="EMBL" id="CAB3382802.1"/>
    </source>
</evidence>